<feature type="non-terminal residue" evidence="1">
    <location>
        <position position="115"/>
    </location>
</feature>
<accession>A0A699WVK7</accession>
<dbReference type="EMBL" id="BKCJ011765621">
    <property type="protein sequence ID" value="GFD51099.1"/>
    <property type="molecule type" value="Genomic_DNA"/>
</dbReference>
<gene>
    <name evidence="1" type="ORF">Tci_923068</name>
</gene>
<name>A0A699WVK7_TANCI</name>
<reference evidence="1" key="1">
    <citation type="journal article" date="2019" name="Sci. Rep.">
        <title>Draft genome of Tanacetum cinerariifolium, the natural source of mosquito coil.</title>
        <authorList>
            <person name="Yamashiro T."/>
            <person name="Shiraishi A."/>
            <person name="Satake H."/>
            <person name="Nakayama K."/>
        </authorList>
    </citation>
    <scope>NUCLEOTIDE SEQUENCE</scope>
</reference>
<protein>
    <submittedName>
        <fullName evidence="1">Uncharacterized protein</fullName>
    </submittedName>
</protein>
<feature type="non-terminal residue" evidence="1">
    <location>
        <position position="1"/>
    </location>
</feature>
<sequence length="115" mass="11119">QVEGGGIAGGGGGVEGYGVAREGDGPHGAIRGVAIGIYLLQTVIDGGGALAPGFAVEVAVGVSGGSAALARHRAEGGKGGAIERALHYEVVVVDFRSGLPSAESSEAGGLRLKGR</sequence>
<evidence type="ECO:0000313" key="1">
    <source>
        <dbReference type="EMBL" id="GFD51099.1"/>
    </source>
</evidence>
<dbReference type="AlphaFoldDB" id="A0A699WVK7"/>
<proteinExistence type="predicted"/>
<organism evidence="1">
    <name type="scientific">Tanacetum cinerariifolium</name>
    <name type="common">Dalmatian daisy</name>
    <name type="synonym">Chrysanthemum cinerariifolium</name>
    <dbReference type="NCBI Taxonomy" id="118510"/>
    <lineage>
        <taxon>Eukaryota</taxon>
        <taxon>Viridiplantae</taxon>
        <taxon>Streptophyta</taxon>
        <taxon>Embryophyta</taxon>
        <taxon>Tracheophyta</taxon>
        <taxon>Spermatophyta</taxon>
        <taxon>Magnoliopsida</taxon>
        <taxon>eudicotyledons</taxon>
        <taxon>Gunneridae</taxon>
        <taxon>Pentapetalae</taxon>
        <taxon>asterids</taxon>
        <taxon>campanulids</taxon>
        <taxon>Asterales</taxon>
        <taxon>Asteraceae</taxon>
        <taxon>Asteroideae</taxon>
        <taxon>Anthemideae</taxon>
        <taxon>Anthemidinae</taxon>
        <taxon>Tanacetum</taxon>
    </lineage>
</organism>
<comment type="caution">
    <text evidence="1">The sequence shown here is derived from an EMBL/GenBank/DDBJ whole genome shotgun (WGS) entry which is preliminary data.</text>
</comment>